<proteinExistence type="predicted"/>
<organism evidence="1">
    <name type="scientific">Haemonchus placei</name>
    <name type="common">Barber's pole worm</name>
    <dbReference type="NCBI Taxonomy" id="6290"/>
    <lineage>
        <taxon>Eukaryota</taxon>
        <taxon>Metazoa</taxon>
        <taxon>Ecdysozoa</taxon>
        <taxon>Nematoda</taxon>
        <taxon>Chromadorea</taxon>
        <taxon>Rhabditida</taxon>
        <taxon>Rhabditina</taxon>
        <taxon>Rhabditomorpha</taxon>
        <taxon>Strongyloidea</taxon>
        <taxon>Trichostrongylidae</taxon>
        <taxon>Haemonchus</taxon>
    </lineage>
</organism>
<dbReference type="WBParaSite" id="HPLM_0001059701-mRNA-1">
    <property type="protein sequence ID" value="HPLM_0001059701-mRNA-1"/>
    <property type="gene ID" value="HPLM_0001059701"/>
</dbReference>
<name>A0A0N4WI37_HAEPC</name>
<accession>A0A0N4WI37</accession>
<sequence>MEGLVGLDSAKITTIKYYFRFRSERNDVEKLDDFTNAKWDSN</sequence>
<reference evidence="1" key="1">
    <citation type="submission" date="2017-02" db="UniProtKB">
        <authorList>
            <consortium name="WormBaseParasite"/>
        </authorList>
    </citation>
    <scope>IDENTIFICATION</scope>
</reference>
<dbReference type="AlphaFoldDB" id="A0A0N4WI37"/>
<protein>
    <submittedName>
        <fullName evidence="1">HTH_48 domain-containing protein</fullName>
    </submittedName>
</protein>
<evidence type="ECO:0000313" key="1">
    <source>
        <dbReference type="WBParaSite" id="HPLM_0001059701-mRNA-1"/>
    </source>
</evidence>